<dbReference type="InterPro" id="IPR051012">
    <property type="entry name" value="CellSynth/LPSAsmb/PSIAsmb"/>
</dbReference>
<proteinExistence type="predicted"/>
<dbReference type="Pfam" id="PF13432">
    <property type="entry name" value="TPR_16"/>
    <property type="match status" value="4"/>
</dbReference>
<dbReference type="InterPro" id="IPR011990">
    <property type="entry name" value="TPR-like_helical_dom_sf"/>
</dbReference>
<dbReference type="EMBL" id="QCXQ01000001">
    <property type="protein sequence ID" value="PWG00805.1"/>
    <property type="molecule type" value="Genomic_DNA"/>
</dbReference>
<keyword evidence="2 3" id="KW-0802">TPR repeat</keyword>
<evidence type="ECO:0000313" key="4">
    <source>
        <dbReference type="EMBL" id="PWG00805.1"/>
    </source>
</evidence>
<gene>
    <name evidence="4" type="ORF">DCM90_01105</name>
</gene>
<dbReference type="Proteomes" id="UP000245080">
    <property type="component" value="Unassembled WGS sequence"/>
</dbReference>
<name>A0A2V1N487_9LACO</name>
<keyword evidence="5" id="KW-1185">Reference proteome</keyword>
<evidence type="ECO:0000256" key="2">
    <source>
        <dbReference type="ARBA" id="ARBA00022803"/>
    </source>
</evidence>
<keyword evidence="1" id="KW-0677">Repeat</keyword>
<dbReference type="AlphaFoldDB" id="A0A2V1N487"/>
<dbReference type="InterPro" id="IPR019734">
    <property type="entry name" value="TPR_rpt"/>
</dbReference>
<dbReference type="PANTHER" id="PTHR45586:SF15">
    <property type="entry name" value="TPR REPEAT-CONTAINING PROTEIN YPIA"/>
    <property type="match status" value="1"/>
</dbReference>
<dbReference type="SUPFAM" id="SSF48452">
    <property type="entry name" value="TPR-like"/>
    <property type="match status" value="2"/>
</dbReference>
<dbReference type="Gene3D" id="1.25.40.10">
    <property type="entry name" value="Tetratricopeptide repeat domain"/>
    <property type="match status" value="3"/>
</dbReference>
<organism evidence="4 5">
    <name type="scientific">Levilactobacillus bambusae</name>
    <dbReference type="NCBI Taxonomy" id="2024736"/>
    <lineage>
        <taxon>Bacteria</taxon>
        <taxon>Bacillati</taxon>
        <taxon>Bacillota</taxon>
        <taxon>Bacilli</taxon>
        <taxon>Lactobacillales</taxon>
        <taxon>Lactobacillaceae</taxon>
        <taxon>Levilactobacillus</taxon>
    </lineage>
</organism>
<feature type="repeat" description="TPR" evidence="3">
    <location>
        <begin position="272"/>
        <end position="305"/>
    </location>
</feature>
<evidence type="ECO:0000256" key="3">
    <source>
        <dbReference type="PROSITE-ProRule" id="PRU00339"/>
    </source>
</evidence>
<sequence>MSYAEQALDQLEKGQLDDFKKAYNSALRHDDDETLFSLAEELYGLGFLNQSRRIYEKLLKQYPDEDELRTNLADIAIDEDKTDVALDYLNQIKPESTAYVQALLVSADLYQTQGLFEVSQQKLLEAQDIAPEEPVITFALAELYFNMREFNRAVPLYLDLIKSGVTNLSRVNLVERLGVSYAEAGRFEQAIGYLEQIHEGDMTPDVQFELGFTYLQLEDFERAAKVLGALQESDSQYSSLYPYLGMALEQLNQLDEALKMVQVGLGVDQYNEKLWRQAAHLATRVSDESLAETYLKKATELDPDDLTAALELSNLYVKQGRWQETIDLLLADTASDDLDPQFFWNLATAYTHEEQYEQAAKYYDEARPYFMDQPDFLKPAIYFYREMGQTDVVRELLSRYVQLVPDDEEMQYMWEAYEN</sequence>
<evidence type="ECO:0000313" key="5">
    <source>
        <dbReference type="Proteomes" id="UP000245080"/>
    </source>
</evidence>
<dbReference type="RefSeq" id="WP_109249518.1">
    <property type="nucleotide sequence ID" value="NZ_QCXQ01000001.1"/>
</dbReference>
<dbReference type="SMART" id="SM00028">
    <property type="entry name" value="TPR"/>
    <property type="match status" value="6"/>
</dbReference>
<accession>A0A2V1N487</accession>
<comment type="caution">
    <text evidence="4">The sequence shown here is derived from an EMBL/GenBank/DDBJ whole genome shotgun (WGS) entry which is preliminary data.</text>
</comment>
<evidence type="ECO:0000256" key="1">
    <source>
        <dbReference type="ARBA" id="ARBA00022737"/>
    </source>
</evidence>
<dbReference type="PROSITE" id="PS50005">
    <property type="entry name" value="TPR"/>
    <property type="match status" value="1"/>
</dbReference>
<reference evidence="4 5" key="1">
    <citation type="journal article" date="2018" name="Int. J. Syst. Evol. Microbiol.">
        <title>Lactobacillus bambusae sp. nov., isolated from a traditional fermented Ma-bamboo shoots of Taiwan.</title>
        <authorList>
            <person name="Wang L.-T."/>
        </authorList>
    </citation>
    <scope>NUCLEOTIDE SEQUENCE [LARGE SCALE GENOMIC DNA]</scope>
    <source>
        <strain evidence="4 5">BS-W1</strain>
    </source>
</reference>
<dbReference type="OrthoDB" id="2080803at2"/>
<dbReference type="PANTHER" id="PTHR45586">
    <property type="entry name" value="TPR REPEAT-CONTAINING PROTEIN PA4667"/>
    <property type="match status" value="1"/>
</dbReference>
<protein>
    <submittedName>
        <fullName evidence="4">Uncharacterized protein</fullName>
    </submittedName>
</protein>